<evidence type="ECO:0000313" key="1">
    <source>
        <dbReference type="EMBL" id="OTW30566.1"/>
    </source>
</evidence>
<keyword evidence="2" id="KW-1185">Reference proteome</keyword>
<dbReference type="RefSeq" id="WP_039645076.1">
    <property type="nucleotide sequence ID" value="NZ_JAPTFZ010000006.1"/>
</dbReference>
<organism evidence="1 2">
    <name type="scientific">Staphylococcus agnetis</name>
    <dbReference type="NCBI Taxonomy" id="985762"/>
    <lineage>
        <taxon>Bacteria</taxon>
        <taxon>Bacillati</taxon>
        <taxon>Bacillota</taxon>
        <taxon>Bacilli</taxon>
        <taxon>Bacillales</taxon>
        <taxon>Staphylococcaceae</taxon>
        <taxon>Staphylococcus</taxon>
    </lineage>
</organism>
<gene>
    <name evidence="1" type="ORF">B9M88_09880</name>
</gene>
<dbReference type="GeneID" id="41072888"/>
<proteinExistence type="predicted"/>
<comment type="caution">
    <text evidence="1">The sequence shown here is derived from an EMBL/GenBank/DDBJ whole genome shotgun (WGS) entry which is preliminary data.</text>
</comment>
<dbReference type="EMBL" id="NEFX01000018">
    <property type="protein sequence ID" value="OTW30566.1"/>
    <property type="molecule type" value="Genomic_DNA"/>
</dbReference>
<name>A0ABX3Z111_9STAP</name>
<reference evidence="1 2" key="1">
    <citation type="submission" date="2017-04" db="EMBL/GenBank/DDBJ databases">
        <title>Staphylococcus agnetis, a potential pathogen in the broiler production.</title>
        <authorList>
            <person name="Poulsen L."/>
        </authorList>
    </citation>
    <scope>NUCLEOTIDE SEQUENCE [LARGE SCALE GENOMIC DNA]</scope>
    <source>
        <strain evidence="1 2">723_310714_2_2_spleen</strain>
    </source>
</reference>
<protein>
    <submittedName>
        <fullName evidence="1">Uncharacterized protein</fullName>
    </submittedName>
</protein>
<dbReference type="Proteomes" id="UP000195208">
    <property type="component" value="Unassembled WGS sequence"/>
</dbReference>
<evidence type="ECO:0000313" key="2">
    <source>
        <dbReference type="Proteomes" id="UP000195208"/>
    </source>
</evidence>
<sequence>MKKDELQLFVQGIFIAYQYLEDNQELDRTAFIILENNIFRAIRELKKLPFSIPNLWYAFKTKRKLQSLILELYKYYK</sequence>
<accession>A0ABX3Z111</accession>